<evidence type="ECO:0000313" key="2">
    <source>
        <dbReference type="EMBL" id="KAK0468969.1"/>
    </source>
</evidence>
<reference evidence="2" key="1">
    <citation type="submission" date="2023-06" db="EMBL/GenBank/DDBJ databases">
        <authorList>
            <consortium name="Lawrence Berkeley National Laboratory"/>
            <person name="Ahrendt S."/>
            <person name="Sahu N."/>
            <person name="Indic B."/>
            <person name="Wong-Bajracharya J."/>
            <person name="Merenyi Z."/>
            <person name="Ke H.-M."/>
            <person name="Monk M."/>
            <person name="Kocsube S."/>
            <person name="Drula E."/>
            <person name="Lipzen A."/>
            <person name="Balint B."/>
            <person name="Henrissat B."/>
            <person name="Andreopoulos B."/>
            <person name="Martin F.M."/>
            <person name="Harder C.B."/>
            <person name="Rigling D."/>
            <person name="Ford K.L."/>
            <person name="Foster G.D."/>
            <person name="Pangilinan J."/>
            <person name="Papanicolaou A."/>
            <person name="Barry K."/>
            <person name="LaButti K."/>
            <person name="Viragh M."/>
            <person name="Koriabine M."/>
            <person name="Yan M."/>
            <person name="Riley R."/>
            <person name="Champramary S."/>
            <person name="Plett K.L."/>
            <person name="Tsai I.J."/>
            <person name="Slot J."/>
            <person name="Sipos G."/>
            <person name="Plett J."/>
            <person name="Nagy L.G."/>
            <person name="Grigoriev I.V."/>
        </authorList>
    </citation>
    <scope>NUCLEOTIDE SEQUENCE</scope>
    <source>
        <strain evidence="2">ICMP 16352</strain>
    </source>
</reference>
<organism evidence="2 3">
    <name type="scientific">Armillaria novae-zelandiae</name>
    <dbReference type="NCBI Taxonomy" id="153914"/>
    <lineage>
        <taxon>Eukaryota</taxon>
        <taxon>Fungi</taxon>
        <taxon>Dikarya</taxon>
        <taxon>Basidiomycota</taxon>
        <taxon>Agaricomycotina</taxon>
        <taxon>Agaricomycetes</taxon>
        <taxon>Agaricomycetidae</taxon>
        <taxon>Agaricales</taxon>
        <taxon>Marasmiineae</taxon>
        <taxon>Physalacriaceae</taxon>
        <taxon>Armillaria</taxon>
    </lineage>
</organism>
<comment type="caution">
    <text evidence="2">The sequence shown here is derived from an EMBL/GenBank/DDBJ whole genome shotgun (WGS) entry which is preliminary data.</text>
</comment>
<sequence>MCRSSSWACVVSVGMVMGRTLPFTTSNRAIKLFRHAISLDEHRSRFRPDLFAPGIT</sequence>
<gene>
    <name evidence="2" type="ORF">IW261DRAFT_1011179</name>
</gene>
<dbReference type="AlphaFoldDB" id="A0AA39NNK7"/>
<evidence type="ECO:0000259" key="1">
    <source>
        <dbReference type="Pfam" id="PF09994"/>
    </source>
</evidence>
<dbReference type="InterPro" id="IPR018712">
    <property type="entry name" value="Tle1-like_cat"/>
</dbReference>
<proteinExistence type="predicted"/>
<dbReference type="Proteomes" id="UP001175227">
    <property type="component" value="Unassembled WGS sequence"/>
</dbReference>
<dbReference type="EMBL" id="JAUEPR010000064">
    <property type="protein sequence ID" value="KAK0468969.1"/>
    <property type="molecule type" value="Genomic_DNA"/>
</dbReference>
<protein>
    <recommendedName>
        <fullName evidence="1">T6SS Phospholipase effector Tle1-like catalytic domain-containing protein</fullName>
    </recommendedName>
</protein>
<evidence type="ECO:0000313" key="3">
    <source>
        <dbReference type="Proteomes" id="UP001175227"/>
    </source>
</evidence>
<dbReference type="Pfam" id="PF09994">
    <property type="entry name" value="T6SS_Tle1-like_cat"/>
    <property type="match status" value="1"/>
</dbReference>
<accession>A0AA39NNK7</accession>
<keyword evidence="3" id="KW-1185">Reference proteome</keyword>
<feature type="domain" description="T6SS Phospholipase effector Tle1-like catalytic" evidence="1">
    <location>
        <begin position="7"/>
        <end position="52"/>
    </location>
</feature>
<name>A0AA39NNK7_9AGAR</name>